<feature type="non-terminal residue" evidence="1">
    <location>
        <position position="47"/>
    </location>
</feature>
<organism evidence="1">
    <name type="scientific">marine sediment metagenome</name>
    <dbReference type="NCBI Taxonomy" id="412755"/>
    <lineage>
        <taxon>unclassified sequences</taxon>
        <taxon>metagenomes</taxon>
        <taxon>ecological metagenomes</taxon>
    </lineage>
</organism>
<evidence type="ECO:0000313" key="1">
    <source>
        <dbReference type="EMBL" id="GAH89621.1"/>
    </source>
</evidence>
<dbReference type="EMBL" id="BARU01037747">
    <property type="protein sequence ID" value="GAH89621.1"/>
    <property type="molecule type" value="Genomic_DNA"/>
</dbReference>
<reference evidence="1" key="1">
    <citation type="journal article" date="2014" name="Front. Microbiol.">
        <title>High frequency of phylogenetically diverse reductive dehalogenase-homologous genes in deep subseafloor sedimentary metagenomes.</title>
        <authorList>
            <person name="Kawai M."/>
            <person name="Futagami T."/>
            <person name="Toyoda A."/>
            <person name="Takaki Y."/>
            <person name="Nishi S."/>
            <person name="Hori S."/>
            <person name="Arai W."/>
            <person name="Tsubouchi T."/>
            <person name="Morono Y."/>
            <person name="Uchiyama I."/>
            <person name="Ito T."/>
            <person name="Fujiyama A."/>
            <person name="Inagaki F."/>
            <person name="Takami H."/>
        </authorList>
    </citation>
    <scope>NUCLEOTIDE SEQUENCE</scope>
    <source>
        <strain evidence="1">Expedition CK06-06</strain>
    </source>
</reference>
<sequence>MSFPELSNQPKFEFHLQNIKNLIEDTNFLRKIPDFSLSNPNHFYKKD</sequence>
<proteinExistence type="predicted"/>
<name>X1J4H9_9ZZZZ</name>
<accession>X1J4H9</accession>
<dbReference type="AlphaFoldDB" id="X1J4H9"/>
<comment type="caution">
    <text evidence="1">The sequence shown here is derived from an EMBL/GenBank/DDBJ whole genome shotgun (WGS) entry which is preliminary data.</text>
</comment>
<gene>
    <name evidence="1" type="ORF">S03H2_58757</name>
</gene>
<protein>
    <submittedName>
        <fullName evidence="1">Uncharacterized protein</fullName>
    </submittedName>
</protein>